<dbReference type="OrthoDB" id="3178603at2759"/>
<protein>
    <recommendedName>
        <fullName evidence="7">HAT C-terminal dimerisation domain-containing protein</fullName>
    </recommendedName>
</protein>
<dbReference type="AlphaFoldDB" id="A0A4Y9XVY0"/>
<feature type="compositionally biased region" description="Polar residues" evidence="6">
    <location>
        <begin position="1"/>
        <end position="20"/>
    </location>
</feature>
<dbReference type="GO" id="GO:0008270">
    <property type="term" value="F:zinc ion binding"/>
    <property type="evidence" value="ECO:0007669"/>
    <property type="project" value="UniProtKB-KW"/>
</dbReference>
<evidence type="ECO:0000256" key="1">
    <source>
        <dbReference type="ARBA" id="ARBA00004123"/>
    </source>
</evidence>
<keyword evidence="4" id="KW-0862">Zinc</keyword>
<reference evidence="8 9" key="1">
    <citation type="submission" date="2019-02" db="EMBL/GenBank/DDBJ databases">
        <title>Genome sequencing of the rare red list fungi Dentipellis fragilis.</title>
        <authorList>
            <person name="Buettner E."/>
            <person name="Kellner H."/>
        </authorList>
    </citation>
    <scope>NUCLEOTIDE SEQUENCE [LARGE SCALE GENOMIC DNA]</scope>
    <source>
        <strain evidence="8 9">DSM 105465</strain>
    </source>
</reference>
<feature type="compositionally biased region" description="Polar residues" evidence="6">
    <location>
        <begin position="146"/>
        <end position="160"/>
    </location>
</feature>
<evidence type="ECO:0000256" key="4">
    <source>
        <dbReference type="ARBA" id="ARBA00022833"/>
    </source>
</evidence>
<dbReference type="GO" id="GO:0005634">
    <property type="term" value="C:nucleus"/>
    <property type="evidence" value="ECO:0007669"/>
    <property type="project" value="UniProtKB-SubCell"/>
</dbReference>
<keyword evidence="3" id="KW-0863">Zinc-finger</keyword>
<dbReference type="PANTHER" id="PTHR46481:SF10">
    <property type="entry name" value="ZINC FINGER BED DOMAIN-CONTAINING PROTEIN 39"/>
    <property type="match status" value="1"/>
</dbReference>
<evidence type="ECO:0000256" key="2">
    <source>
        <dbReference type="ARBA" id="ARBA00022723"/>
    </source>
</evidence>
<dbReference type="SUPFAM" id="SSF53098">
    <property type="entry name" value="Ribonuclease H-like"/>
    <property type="match status" value="1"/>
</dbReference>
<dbReference type="GO" id="GO:0046983">
    <property type="term" value="F:protein dimerization activity"/>
    <property type="evidence" value="ECO:0007669"/>
    <property type="project" value="InterPro"/>
</dbReference>
<dbReference type="InterPro" id="IPR012337">
    <property type="entry name" value="RNaseH-like_sf"/>
</dbReference>
<dbReference type="Pfam" id="PF05699">
    <property type="entry name" value="Dimer_Tnp_hAT"/>
    <property type="match status" value="1"/>
</dbReference>
<name>A0A4Y9XVY0_9AGAM</name>
<dbReference type="Proteomes" id="UP000298327">
    <property type="component" value="Unassembled WGS sequence"/>
</dbReference>
<comment type="caution">
    <text evidence="8">The sequence shown here is derived from an EMBL/GenBank/DDBJ whole genome shotgun (WGS) entry which is preliminary data.</text>
</comment>
<feature type="compositionally biased region" description="Basic and acidic residues" evidence="6">
    <location>
        <begin position="56"/>
        <end position="71"/>
    </location>
</feature>
<proteinExistence type="predicted"/>
<evidence type="ECO:0000256" key="3">
    <source>
        <dbReference type="ARBA" id="ARBA00022771"/>
    </source>
</evidence>
<evidence type="ECO:0000313" key="9">
    <source>
        <dbReference type="Proteomes" id="UP000298327"/>
    </source>
</evidence>
<accession>A0A4Y9XVY0</accession>
<feature type="compositionally biased region" description="Acidic residues" evidence="6">
    <location>
        <begin position="121"/>
        <end position="132"/>
    </location>
</feature>
<feature type="compositionally biased region" description="Basic and acidic residues" evidence="6">
    <location>
        <begin position="107"/>
        <end position="120"/>
    </location>
</feature>
<evidence type="ECO:0000256" key="6">
    <source>
        <dbReference type="SAM" id="MobiDB-lite"/>
    </source>
</evidence>
<dbReference type="STRING" id="205917.A0A4Y9XVY0"/>
<feature type="region of interest" description="Disordered" evidence="6">
    <location>
        <begin position="1"/>
        <end position="185"/>
    </location>
</feature>
<dbReference type="PANTHER" id="PTHR46481">
    <property type="entry name" value="ZINC FINGER BED DOMAIN-CONTAINING PROTEIN 4"/>
    <property type="match status" value="1"/>
</dbReference>
<evidence type="ECO:0000256" key="5">
    <source>
        <dbReference type="ARBA" id="ARBA00023242"/>
    </source>
</evidence>
<feature type="compositionally biased region" description="Basic residues" evidence="6">
    <location>
        <begin position="172"/>
        <end position="184"/>
    </location>
</feature>
<keyword evidence="2" id="KW-0479">Metal-binding</keyword>
<keyword evidence="5" id="KW-0539">Nucleus</keyword>
<evidence type="ECO:0000313" key="8">
    <source>
        <dbReference type="EMBL" id="TFY53942.1"/>
    </source>
</evidence>
<evidence type="ECO:0000259" key="7">
    <source>
        <dbReference type="Pfam" id="PF05699"/>
    </source>
</evidence>
<feature type="domain" description="HAT C-terminal dimerisation" evidence="7">
    <location>
        <begin position="902"/>
        <end position="973"/>
    </location>
</feature>
<dbReference type="InterPro" id="IPR008906">
    <property type="entry name" value="HATC_C_dom"/>
</dbReference>
<keyword evidence="9" id="KW-1185">Reference proteome</keyword>
<organism evidence="8 9">
    <name type="scientific">Dentipellis fragilis</name>
    <dbReference type="NCBI Taxonomy" id="205917"/>
    <lineage>
        <taxon>Eukaryota</taxon>
        <taxon>Fungi</taxon>
        <taxon>Dikarya</taxon>
        <taxon>Basidiomycota</taxon>
        <taxon>Agaricomycotina</taxon>
        <taxon>Agaricomycetes</taxon>
        <taxon>Russulales</taxon>
        <taxon>Hericiaceae</taxon>
        <taxon>Dentipellis</taxon>
    </lineage>
</organism>
<sequence>MQPQTSSSSFCPPSQATQSEVLPASAPPTTPYLHIADASMRADATRTPLASSPLENSDRSTGWERGLHDPLHPAPYGSDDYHNPAVHSDYYPPHHTLAGTVASPSSRTEKRLYHQLYRREEEEEEEGEELGENAENVGAKKRRHLSASTQSESSRITHNANLRIAHAGTTRHPNKNSTQRHSKKQPAFEPFIYAASGTAPPTTTLSNLTGIQTSSPEPAHSRSAPPCDRNLHSAAMPTATFVLPPSPFSLSPLEFHKQHFNKPNRVADDRAHDCWVWFFPTNFQDFPSRSLRPNISEIPLLHARPPQAIAPRVACRICFEHNHWTSYQNGNSGGIVSNLRRHLHNHHEQEYNGYLHTMASEREKREGKHRTDVPEFTLEGFYKYLMEFVVANDESIDVVDSPEFINLMVYVGQGVGLTEDSMPGDKKLLEIILLAYKNEYDDLISDMKACLILLFRVYTLTYSLHTECLWAYFIYFRFMDRSQPAVFHGGKHTGECLANVMFDILREMEIVDKIGQITLDNASSCYTMMEHLEVLIRECFPHVINLAVHAVLDSLSPAGKDNFQASLSALDEHIMSLDLEPTSDVHKEWYAYRNAVAGDVLARSRHLVSAFRVSGGRRHGLRRTILEGNSTRSWPQTSLEVFDMQVPNNLLMGGELPVVQLLRDCDTRWSSVYMMITRILTLWPALQVYAASASTSTATSLDNVLLSPHERKVLRDLYYILRLPHRTQELLSSENTPTASYTLVVYEILIHGWQNLKTSLPHLRVSIDAGINKLREYIQYARSTQVYGLSMIVNPIMKFDWIKTHWTVEEKKQARDSIADAMLWFRNQEVSQHIASQLSSNIQASAAESIQNGLDALLALGSNPVGLLPSSNSAQTSADMGELESEAARRTYVRRELQRYEEDGLEKDVDMLTFWMEHEKIYPLLFRVAMDTLPTQASAVPCEQVFSSSKETVISRRSRLIPATVEVLQVLKYRLRHERLNFSDKLACEDDYTIEGPVTDHTVEELVKANRLPELTELLRNSIYPASPEFNRYASTLLPLHPQ</sequence>
<dbReference type="InterPro" id="IPR052035">
    <property type="entry name" value="ZnF_BED_domain_contain"/>
</dbReference>
<dbReference type="EMBL" id="SEOQ01001085">
    <property type="protein sequence ID" value="TFY53942.1"/>
    <property type="molecule type" value="Genomic_DNA"/>
</dbReference>
<comment type="subcellular location">
    <subcellularLocation>
        <location evidence="1">Nucleus</location>
    </subcellularLocation>
</comment>
<gene>
    <name evidence="8" type="ORF">EVG20_g9907</name>
</gene>